<dbReference type="PANTHER" id="PTHR47151">
    <property type="entry name" value="LEU/ILE/VAL-BINDING ABC TRANSPORTER SUBUNIT"/>
    <property type="match status" value="1"/>
</dbReference>
<dbReference type="AlphaFoldDB" id="A0A1H0RQP8"/>
<proteinExistence type="inferred from homology"/>
<dbReference type="Pfam" id="PF13458">
    <property type="entry name" value="Peripla_BP_6"/>
    <property type="match status" value="1"/>
</dbReference>
<dbReference type="InterPro" id="IPR028081">
    <property type="entry name" value="Leu-bd"/>
</dbReference>
<dbReference type="Proteomes" id="UP000198741">
    <property type="component" value="Chromosome I"/>
</dbReference>
<feature type="domain" description="Leucine-binding protein" evidence="5">
    <location>
        <begin position="78"/>
        <end position="416"/>
    </location>
</feature>
<dbReference type="CDD" id="cd06342">
    <property type="entry name" value="PBP1_ABC_LIVBP-like"/>
    <property type="match status" value="1"/>
</dbReference>
<feature type="signal peptide" evidence="4">
    <location>
        <begin position="1"/>
        <end position="29"/>
    </location>
</feature>
<organism evidence="6 7">
    <name type="scientific">Nakamurella panacisegetis</name>
    <dbReference type="NCBI Taxonomy" id="1090615"/>
    <lineage>
        <taxon>Bacteria</taxon>
        <taxon>Bacillati</taxon>
        <taxon>Actinomycetota</taxon>
        <taxon>Actinomycetes</taxon>
        <taxon>Nakamurellales</taxon>
        <taxon>Nakamurellaceae</taxon>
        <taxon>Nakamurella</taxon>
    </lineage>
</organism>
<dbReference type="Gene3D" id="3.40.50.2300">
    <property type="match status" value="2"/>
</dbReference>
<keyword evidence="2 4" id="KW-0732">Signal</keyword>
<dbReference type="STRING" id="1090615.SAMN04515671_3686"/>
<protein>
    <submittedName>
        <fullName evidence="6">Amino acid/amide ABC transporter substrate-binding protein, HAAT family</fullName>
    </submittedName>
</protein>
<accession>A0A1H0RQP8</accession>
<evidence type="ECO:0000256" key="1">
    <source>
        <dbReference type="ARBA" id="ARBA00010062"/>
    </source>
</evidence>
<dbReference type="SUPFAM" id="SSF53822">
    <property type="entry name" value="Periplasmic binding protein-like I"/>
    <property type="match status" value="1"/>
</dbReference>
<evidence type="ECO:0000313" key="6">
    <source>
        <dbReference type="EMBL" id="SDP31318.1"/>
    </source>
</evidence>
<dbReference type="PROSITE" id="PS51257">
    <property type="entry name" value="PROKAR_LIPOPROTEIN"/>
    <property type="match status" value="1"/>
</dbReference>
<evidence type="ECO:0000313" key="7">
    <source>
        <dbReference type="Proteomes" id="UP000198741"/>
    </source>
</evidence>
<dbReference type="PANTHER" id="PTHR47151:SF2">
    <property type="entry name" value="AMINO ACID BINDING PROTEIN"/>
    <property type="match status" value="1"/>
</dbReference>
<feature type="region of interest" description="Disordered" evidence="3">
    <location>
        <begin position="27"/>
        <end position="67"/>
    </location>
</feature>
<dbReference type="InterPro" id="IPR028082">
    <property type="entry name" value="Peripla_BP_I"/>
</dbReference>
<reference evidence="6 7" key="1">
    <citation type="submission" date="2016-10" db="EMBL/GenBank/DDBJ databases">
        <authorList>
            <person name="de Groot N.N."/>
        </authorList>
    </citation>
    <scope>NUCLEOTIDE SEQUENCE [LARGE SCALE GENOMIC DNA]</scope>
    <source>
        <strain evidence="7">P4-7,KCTC 19426,CECT 7604</strain>
    </source>
</reference>
<evidence type="ECO:0000256" key="2">
    <source>
        <dbReference type="ARBA" id="ARBA00022729"/>
    </source>
</evidence>
<name>A0A1H0RQP8_9ACTN</name>
<evidence type="ECO:0000256" key="4">
    <source>
        <dbReference type="SAM" id="SignalP"/>
    </source>
</evidence>
<keyword evidence="7" id="KW-1185">Reference proteome</keyword>
<gene>
    <name evidence="6" type="ORF">SAMN04515671_3686</name>
</gene>
<sequence>MRSSSLAKIAAIGVVGAMALAACSNSSTASSSSSAAPAASPGAPASSAAPAASSGSASASSAPSSAAAGGGLGGGGTTIKIAFQGPLSGDNQQLGINEVNGFRLAISEANASGKLGFTLAGIESDDQGAPDKAPAAAAKILQDSAVVGVIGPSFSGATKAVGKTYGDAGLAMITPSATNPTLSTLGFTTFHRIVPSDNVEGTQGADWLATKGIKTVYVIDDLSDYGKGVADAMEKELTAKGVKVTRQGVDAKTTDYTASAQAVQSSGAGALFYGGYDAQAALFAKALKAAGYKGLTVTGNGGKSSVFTTGAGAAGNGWYFTCGCLDATTAPAAKAFTAAYTKMFNTPPSTYSPEAYDATNALIEAIKAAKGAGSITKASVETAVNALDYKGITTEVKFEKSGEVSASVQTVNLYQQKNGAIVLLGNIKDQK</sequence>
<evidence type="ECO:0000259" key="5">
    <source>
        <dbReference type="Pfam" id="PF13458"/>
    </source>
</evidence>
<comment type="similarity">
    <text evidence="1">Belongs to the leucine-binding protein family.</text>
</comment>
<dbReference type="EMBL" id="LT629710">
    <property type="protein sequence ID" value="SDP31318.1"/>
    <property type="molecule type" value="Genomic_DNA"/>
</dbReference>
<evidence type="ECO:0000256" key="3">
    <source>
        <dbReference type="SAM" id="MobiDB-lite"/>
    </source>
</evidence>
<feature type="chain" id="PRO_5038857583" evidence="4">
    <location>
        <begin position="30"/>
        <end position="431"/>
    </location>
</feature>